<dbReference type="CDD" id="cd02440">
    <property type="entry name" value="AdoMet_MTases"/>
    <property type="match status" value="1"/>
</dbReference>
<keyword evidence="2" id="KW-0808">Transferase</keyword>
<dbReference type="SUPFAM" id="SSF53335">
    <property type="entry name" value="S-adenosyl-L-methionine-dependent methyltransferases"/>
    <property type="match status" value="1"/>
</dbReference>
<dbReference type="Pfam" id="PF13649">
    <property type="entry name" value="Methyltransf_25"/>
    <property type="match status" value="1"/>
</dbReference>
<keyword evidence="3" id="KW-1185">Reference proteome</keyword>
<dbReference type="InterPro" id="IPR029063">
    <property type="entry name" value="SAM-dependent_MTases_sf"/>
</dbReference>
<keyword evidence="2" id="KW-0489">Methyltransferase</keyword>
<reference evidence="2 3" key="1">
    <citation type="submission" date="2021-01" db="EMBL/GenBank/DDBJ databases">
        <title>Streptomyces acididurans sp. nov., isolated from a peat swamp forest soil.</title>
        <authorList>
            <person name="Chantavorakit T."/>
            <person name="Duangmal K."/>
        </authorList>
    </citation>
    <scope>NUCLEOTIDE SEQUENCE [LARGE SCALE GENOMIC DNA]</scope>
    <source>
        <strain evidence="2 3">KK5PA1</strain>
    </source>
</reference>
<dbReference type="GO" id="GO:0008168">
    <property type="term" value="F:methyltransferase activity"/>
    <property type="evidence" value="ECO:0007669"/>
    <property type="project" value="UniProtKB-KW"/>
</dbReference>
<organism evidence="2 3">
    <name type="scientific">Actinacidiphila acididurans</name>
    <dbReference type="NCBI Taxonomy" id="2784346"/>
    <lineage>
        <taxon>Bacteria</taxon>
        <taxon>Bacillati</taxon>
        <taxon>Actinomycetota</taxon>
        <taxon>Actinomycetes</taxon>
        <taxon>Kitasatosporales</taxon>
        <taxon>Streptomycetaceae</taxon>
        <taxon>Actinacidiphila</taxon>
    </lineage>
</organism>
<sequence>MGRLEISDLITAVDAGSGARLPVRRDEVVRRLRESGDERAVRIVRRLPVDRDGVLDPGAVDRLLIGVHTELQRLSEELRIGERLVDPVGPLFDAIREVGGQNGQGGPYRLVDVGCGLGYVVRWLAATNALGPDVELVGVDLDAALVGEADRLARAEGLTCRFVHGNAFGPAEAATVYVSTGLLHHFRGPALGEFFRAQAASPAQAFCHFDIAATRLAPIGAWIFHRARMRHRLGRHDGVVSALRAHSDETLLRAAAVPGMRALLYEPGGLANPFCTTLRPIIGVRPQLEAPFRRALGRAARRMVGEEHFAGAGVVAGAAVGVEAGGAAGAGAGATR</sequence>
<evidence type="ECO:0000313" key="3">
    <source>
        <dbReference type="Proteomes" id="UP000749040"/>
    </source>
</evidence>
<accession>A0ABS2U247</accession>
<feature type="domain" description="Methyltransferase" evidence="1">
    <location>
        <begin position="111"/>
        <end position="196"/>
    </location>
</feature>
<dbReference type="Gene3D" id="3.40.50.150">
    <property type="entry name" value="Vaccinia Virus protein VP39"/>
    <property type="match status" value="1"/>
</dbReference>
<comment type="caution">
    <text evidence="2">The sequence shown here is derived from an EMBL/GenBank/DDBJ whole genome shotgun (WGS) entry which is preliminary data.</text>
</comment>
<gene>
    <name evidence="2" type="ORF">ITX44_34940</name>
</gene>
<evidence type="ECO:0000259" key="1">
    <source>
        <dbReference type="Pfam" id="PF13649"/>
    </source>
</evidence>
<proteinExistence type="predicted"/>
<dbReference type="Proteomes" id="UP000749040">
    <property type="component" value="Unassembled WGS sequence"/>
</dbReference>
<dbReference type="EMBL" id="JADKYB010000027">
    <property type="protein sequence ID" value="MBM9509664.1"/>
    <property type="molecule type" value="Genomic_DNA"/>
</dbReference>
<evidence type="ECO:0000313" key="2">
    <source>
        <dbReference type="EMBL" id="MBM9509664.1"/>
    </source>
</evidence>
<protein>
    <submittedName>
        <fullName evidence="2">Class I SAM-dependent methyltransferase</fullName>
    </submittedName>
</protein>
<dbReference type="GO" id="GO:0032259">
    <property type="term" value="P:methylation"/>
    <property type="evidence" value="ECO:0007669"/>
    <property type="project" value="UniProtKB-KW"/>
</dbReference>
<dbReference type="InterPro" id="IPR041698">
    <property type="entry name" value="Methyltransf_25"/>
</dbReference>
<name>A0ABS2U247_9ACTN</name>